<dbReference type="EMBL" id="BAABGP010000024">
    <property type="protein sequence ID" value="GAA4490940.1"/>
    <property type="molecule type" value="Genomic_DNA"/>
</dbReference>
<accession>A0ABP8PTA6</accession>
<evidence type="ECO:0000313" key="3">
    <source>
        <dbReference type="Proteomes" id="UP001500731"/>
    </source>
</evidence>
<sequence>MGAHLPAQPRFASLLIPDHVARIPEFAGVLDGAVRLADQVTIAPEEVDTILFAFRAEGDLKLWKFETAELHDSEAERLQHALGDAGRAIQHPAGPSPIPGREA</sequence>
<feature type="region of interest" description="Disordered" evidence="1">
    <location>
        <begin position="82"/>
        <end position="103"/>
    </location>
</feature>
<comment type="caution">
    <text evidence="2">The sequence shown here is derived from an EMBL/GenBank/DDBJ whole genome shotgun (WGS) entry which is preliminary data.</text>
</comment>
<evidence type="ECO:0000256" key="1">
    <source>
        <dbReference type="SAM" id="MobiDB-lite"/>
    </source>
</evidence>
<feature type="compositionally biased region" description="Pro residues" evidence="1">
    <location>
        <begin position="94"/>
        <end position="103"/>
    </location>
</feature>
<organism evidence="2 3">
    <name type="scientific">Microbacterium panaciterrae</name>
    <dbReference type="NCBI Taxonomy" id="985759"/>
    <lineage>
        <taxon>Bacteria</taxon>
        <taxon>Bacillati</taxon>
        <taxon>Actinomycetota</taxon>
        <taxon>Actinomycetes</taxon>
        <taxon>Micrococcales</taxon>
        <taxon>Microbacteriaceae</taxon>
        <taxon>Microbacterium</taxon>
    </lineage>
</organism>
<keyword evidence="3" id="KW-1185">Reference proteome</keyword>
<evidence type="ECO:0000313" key="2">
    <source>
        <dbReference type="EMBL" id="GAA4490940.1"/>
    </source>
</evidence>
<proteinExistence type="predicted"/>
<dbReference type="Proteomes" id="UP001500731">
    <property type="component" value="Unassembled WGS sequence"/>
</dbReference>
<name>A0ABP8PTA6_9MICO</name>
<gene>
    <name evidence="2" type="ORF">GCM10023171_34010</name>
</gene>
<protein>
    <submittedName>
        <fullName evidence="2">Uncharacterized protein</fullName>
    </submittedName>
</protein>
<reference evidence="3" key="1">
    <citation type="journal article" date="2019" name="Int. J. Syst. Evol. Microbiol.">
        <title>The Global Catalogue of Microorganisms (GCM) 10K type strain sequencing project: providing services to taxonomists for standard genome sequencing and annotation.</title>
        <authorList>
            <consortium name="The Broad Institute Genomics Platform"/>
            <consortium name="The Broad Institute Genome Sequencing Center for Infectious Disease"/>
            <person name="Wu L."/>
            <person name="Ma J."/>
        </authorList>
    </citation>
    <scope>NUCLEOTIDE SEQUENCE [LARGE SCALE GENOMIC DNA]</scope>
    <source>
        <strain evidence="3">JCM 17839</strain>
    </source>
</reference>